<protein>
    <submittedName>
        <fullName evidence="1">Uncharacterized protein</fullName>
    </submittedName>
</protein>
<organism evidence="1 2">
    <name type="scientific">Pseudorhizobium endolithicum</name>
    <dbReference type="NCBI Taxonomy" id="1191678"/>
    <lineage>
        <taxon>Bacteria</taxon>
        <taxon>Pseudomonadati</taxon>
        <taxon>Pseudomonadota</taxon>
        <taxon>Alphaproteobacteria</taxon>
        <taxon>Hyphomicrobiales</taxon>
        <taxon>Rhizobiaceae</taxon>
        <taxon>Rhizobium/Agrobacterium group</taxon>
        <taxon>Pseudorhizobium</taxon>
    </lineage>
</organism>
<dbReference type="EMBL" id="CABFWF030000006">
    <property type="protein sequence ID" value="CAD7027393.1"/>
    <property type="molecule type" value="Genomic_DNA"/>
</dbReference>
<comment type="caution">
    <text evidence="1">The sequence shown here is derived from an EMBL/GenBank/DDBJ whole genome shotgun (WGS) entry which is preliminary data.</text>
</comment>
<evidence type="ECO:0000313" key="2">
    <source>
        <dbReference type="Proteomes" id="UP000606921"/>
    </source>
</evidence>
<evidence type="ECO:0000313" key="1">
    <source>
        <dbReference type="EMBL" id="CAD7027393.1"/>
    </source>
</evidence>
<gene>
    <name evidence="1" type="ORF">REJC140_02496</name>
</gene>
<accession>A0ABM8PFP0</accession>
<keyword evidence="2" id="KW-1185">Reference proteome</keyword>
<name>A0ABM8PFP0_9HYPH</name>
<dbReference type="RefSeq" id="WP_185927910.1">
    <property type="nucleotide sequence ID" value="NZ_CABFWF030000006.1"/>
</dbReference>
<reference evidence="1 2" key="1">
    <citation type="submission" date="2020-11" db="EMBL/GenBank/DDBJ databases">
        <authorList>
            <person name="Lassalle F."/>
        </authorList>
    </citation>
    <scope>NUCLEOTIDE SEQUENCE [LARGE SCALE GENOMIC DNA]</scope>
    <source>
        <strain evidence="1 2">JC140</strain>
    </source>
</reference>
<sequence length="46" mass="5408">MMMNQQAPALQPKQQPIPQHVLDRLESEWRQMREASLPQPRLQAAE</sequence>
<proteinExistence type="predicted"/>
<dbReference type="Proteomes" id="UP000606921">
    <property type="component" value="Unassembled WGS sequence"/>
</dbReference>